<name>A0A0E9R3D8_ANGAN</name>
<reference evidence="1" key="1">
    <citation type="submission" date="2014-11" db="EMBL/GenBank/DDBJ databases">
        <authorList>
            <person name="Amaro Gonzalez C."/>
        </authorList>
    </citation>
    <scope>NUCLEOTIDE SEQUENCE</scope>
</reference>
<sequence length="33" mass="3879">MENHANQNEIKSKNESYNSHNLLTAVRLFDTFL</sequence>
<protein>
    <submittedName>
        <fullName evidence="1">Uncharacterized protein</fullName>
    </submittedName>
</protein>
<reference evidence="1" key="2">
    <citation type="journal article" date="2015" name="Fish Shellfish Immunol.">
        <title>Early steps in the European eel (Anguilla anguilla)-Vibrio vulnificus interaction in the gills: Role of the RtxA13 toxin.</title>
        <authorList>
            <person name="Callol A."/>
            <person name="Pajuelo D."/>
            <person name="Ebbesson L."/>
            <person name="Teles M."/>
            <person name="MacKenzie S."/>
            <person name="Amaro C."/>
        </authorList>
    </citation>
    <scope>NUCLEOTIDE SEQUENCE</scope>
</reference>
<accession>A0A0E9R3D8</accession>
<dbReference type="AlphaFoldDB" id="A0A0E9R3D8"/>
<proteinExistence type="predicted"/>
<dbReference type="EMBL" id="GBXM01085739">
    <property type="protein sequence ID" value="JAH22838.1"/>
    <property type="molecule type" value="Transcribed_RNA"/>
</dbReference>
<organism evidence="1">
    <name type="scientific">Anguilla anguilla</name>
    <name type="common">European freshwater eel</name>
    <name type="synonym">Muraena anguilla</name>
    <dbReference type="NCBI Taxonomy" id="7936"/>
    <lineage>
        <taxon>Eukaryota</taxon>
        <taxon>Metazoa</taxon>
        <taxon>Chordata</taxon>
        <taxon>Craniata</taxon>
        <taxon>Vertebrata</taxon>
        <taxon>Euteleostomi</taxon>
        <taxon>Actinopterygii</taxon>
        <taxon>Neopterygii</taxon>
        <taxon>Teleostei</taxon>
        <taxon>Anguilliformes</taxon>
        <taxon>Anguillidae</taxon>
        <taxon>Anguilla</taxon>
    </lineage>
</organism>
<evidence type="ECO:0000313" key="1">
    <source>
        <dbReference type="EMBL" id="JAH22838.1"/>
    </source>
</evidence>